<comment type="caution">
    <text evidence="2">The sequence shown here is derived from an EMBL/GenBank/DDBJ whole genome shotgun (WGS) entry which is preliminary data.</text>
</comment>
<evidence type="ECO:0000313" key="2">
    <source>
        <dbReference type="EMBL" id="PLW48759.1"/>
    </source>
</evidence>
<name>A0A2N5VFJ1_9BASI</name>
<organism evidence="2 3">
    <name type="scientific">Puccinia coronata f. sp. avenae</name>
    <dbReference type="NCBI Taxonomy" id="200324"/>
    <lineage>
        <taxon>Eukaryota</taxon>
        <taxon>Fungi</taxon>
        <taxon>Dikarya</taxon>
        <taxon>Basidiomycota</taxon>
        <taxon>Pucciniomycotina</taxon>
        <taxon>Pucciniomycetes</taxon>
        <taxon>Pucciniales</taxon>
        <taxon>Pucciniaceae</taxon>
        <taxon>Puccinia</taxon>
    </lineage>
</organism>
<protein>
    <recommendedName>
        <fullName evidence="1">Tc1-like transposase DDE domain-containing protein</fullName>
    </recommendedName>
</protein>
<sequence length="307" mass="34635">MGFVKYAPKIKALALKLHTQDQMSIPEINDMMETNILERLFQRWASLYCQTMSVVRDPVLYKQRGAPLKISVEEREFIMDVLSGNPSLYLDKIQTCLAAQSGNNVCRATIHRELLLWLNLTTKVAWTVHPAQCPIKRAIYTGQVANIPAHFLVFTEKLAACMDTLKRNRAWATQGQRTTSLLQSTDACCLSFLPAVSLDGILGIIAHLGSQDEPGRNSVLVMDNARIHHYGDIAALCKRAHVLLIYLPPYFPDLNTIKKVFSVVKSHLQRDQVLTGSEDNEAIVKRYCRRLITPELMSAEFRGCGYM</sequence>
<feature type="domain" description="Tc1-like transposase DDE" evidence="1">
    <location>
        <begin position="213"/>
        <end position="270"/>
    </location>
</feature>
<dbReference type="InterPro" id="IPR036397">
    <property type="entry name" value="RNaseH_sf"/>
</dbReference>
<dbReference type="EMBL" id="PGCI01000021">
    <property type="protein sequence ID" value="PLW48759.1"/>
    <property type="molecule type" value="Genomic_DNA"/>
</dbReference>
<gene>
    <name evidence="2" type="ORF">PCASD_03158</name>
</gene>
<dbReference type="PANTHER" id="PTHR46564:SF1">
    <property type="entry name" value="TRANSPOSASE"/>
    <property type="match status" value="1"/>
</dbReference>
<dbReference type="InterPro" id="IPR038717">
    <property type="entry name" value="Tc1-like_DDE_dom"/>
</dbReference>
<dbReference type="Proteomes" id="UP000235392">
    <property type="component" value="Unassembled WGS sequence"/>
</dbReference>
<accession>A0A2N5VFJ1</accession>
<reference evidence="2 3" key="1">
    <citation type="submission" date="2017-11" db="EMBL/GenBank/DDBJ databases">
        <title>De novo assembly and phasing of dikaryotic genomes from two isolates of Puccinia coronata f. sp. avenae, the causal agent of oat crown rust.</title>
        <authorList>
            <person name="Miller M.E."/>
            <person name="Zhang Y."/>
            <person name="Omidvar V."/>
            <person name="Sperschneider J."/>
            <person name="Schwessinger B."/>
            <person name="Raley C."/>
            <person name="Palmer J.M."/>
            <person name="Garnica D."/>
            <person name="Upadhyaya N."/>
            <person name="Rathjen J."/>
            <person name="Taylor J.M."/>
            <person name="Park R.F."/>
            <person name="Dodds P.N."/>
            <person name="Hirsch C.D."/>
            <person name="Kianian S.F."/>
            <person name="Figueroa M."/>
        </authorList>
    </citation>
    <scope>NUCLEOTIDE SEQUENCE [LARGE SCALE GENOMIC DNA]</scope>
    <source>
        <strain evidence="2">12SD80</strain>
    </source>
</reference>
<dbReference type="Pfam" id="PF13358">
    <property type="entry name" value="DDE_3"/>
    <property type="match status" value="1"/>
</dbReference>
<dbReference type="Gene3D" id="3.30.420.10">
    <property type="entry name" value="Ribonuclease H-like superfamily/Ribonuclease H"/>
    <property type="match status" value="1"/>
</dbReference>
<dbReference type="PANTHER" id="PTHR46564">
    <property type="entry name" value="TRANSPOSASE"/>
    <property type="match status" value="1"/>
</dbReference>
<proteinExistence type="predicted"/>
<evidence type="ECO:0000259" key="1">
    <source>
        <dbReference type="Pfam" id="PF13358"/>
    </source>
</evidence>
<dbReference type="AlphaFoldDB" id="A0A2N5VFJ1"/>
<dbReference type="GO" id="GO:0003676">
    <property type="term" value="F:nucleic acid binding"/>
    <property type="evidence" value="ECO:0007669"/>
    <property type="project" value="InterPro"/>
</dbReference>
<evidence type="ECO:0000313" key="3">
    <source>
        <dbReference type="Proteomes" id="UP000235392"/>
    </source>
</evidence>